<proteinExistence type="predicted"/>
<keyword evidence="1" id="KW-1133">Transmembrane helix</keyword>
<evidence type="ECO:0000313" key="2">
    <source>
        <dbReference type="EMBL" id="KAG0454435.1"/>
    </source>
</evidence>
<comment type="caution">
    <text evidence="2">The sequence shown here is derived from an EMBL/GenBank/DDBJ whole genome shotgun (WGS) entry which is preliminary data.</text>
</comment>
<dbReference type="AlphaFoldDB" id="A0A835UAW4"/>
<dbReference type="Proteomes" id="UP000639772">
    <property type="component" value="Unassembled WGS sequence"/>
</dbReference>
<organism evidence="2 3">
    <name type="scientific">Vanilla planifolia</name>
    <name type="common">Vanilla</name>
    <dbReference type="NCBI Taxonomy" id="51239"/>
    <lineage>
        <taxon>Eukaryota</taxon>
        <taxon>Viridiplantae</taxon>
        <taxon>Streptophyta</taxon>
        <taxon>Embryophyta</taxon>
        <taxon>Tracheophyta</taxon>
        <taxon>Spermatophyta</taxon>
        <taxon>Magnoliopsida</taxon>
        <taxon>Liliopsida</taxon>
        <taxon>Asparagales</taxon>
        <taxon>Orchidaceae</taxon>
        <taxon>Vanilloideae</taxon>
        <taxon>Vanilleae</taxon>
        <taxon>Vanilla</taxon>
    </lineage>
</organism>
<feature type="transmembrane region" description="Helical" evidence="1">
    <location>
        <begin position="12"/>
        <end position="33"/>
    </location>
</feature>
<evidence type="ECO:0000313" key="3">
    <source>
        <dbReference type="Proteomes" id="UP000639772"/>
    </source>
</evidence>
<name>A0A835UAW4_VANPL</name>
<protein>
    <submittedName>
        <fullName evidence="2">Uncharacterized protein</fullName>
    </submittedName>
</protein>
<keyword evidence="1" id="KW-0812">Transmembrane</keyword>
<dbReference type="EMBL" id="JADCNM010000014">
    <property type="protein sequence ID" value="KAG0454435.1"/>
    <property type="molecule type" value="Genomic_DNA"/>
</dbReference>
<evidence type="ECO:0000256" key="1">
    <source>
        <dbReference type="SAM" id="Phobius"/>
    </source>
</evidence>
<accession>A0A835UAW4</accession>
<keyword evidence="1" id="KW-0472">Membrane</keyword>
<sequence>MAVLVWKGRYGFVGVASQLLASLWIMAGIRPSAGRRLGKAKEPSARRSSWPRRFAYPDIMLSLVISGSAGRPTPPRLRLYRLA</sequence>
<gene>
    <name evidence="2" type="ORF">HPP92_025739</name>
</gene>
<reference evidence="2 3" key="1">
    <citation type="journal article" date="2020" name="Nat. Food">
        <title>A phased Vanilla planifolia genome enables genetic improvement of flavour and production.</title>
        <authorList>
            <person name="Hasing T."/>
            <person name="Tang H."/>
            <person name="Brym M."/>
            <person name="Khazi F."/>
            <person name="Huang T."/>
            <person name="Chambers A.H."/>
        </authorList>
    </citation>
    <scope>NUCLEOTIDE SEQUENCE [LARGE SCALE GENOMIC DNA]</scope>
    <source>
        <tissue evidence="2">Leaf</tissue>
    </source>
</reference>